<dbReference type="PANTHER" id="PTHR24198:SF165">
    <property type="entry name" value="ANKYRIN REPEAT-CONTAINING PROTEIN-RELATED"/>
    <property type="match status" value="1"/>
</dbReference>
<feature type="repeat" description="ANK" evidence="3">
    <location>
        <begin position="1653"/>
        <end position="1691"/>
    </location>
</feature>
<feature type="compositionally biased region" description="Polar residues" evidence="5">
    <location>
        <begin position="2447"/>
        <end position="2457"/>
    </location>
</feature>
<dbReference type="SMART" id="SM00248">
    <property type="entry name" value="ANK"/>
    <property type="match status" value="8"/>
</dbReference>
<dbReference type="Pfam" id="PF00023">
    <property type="entry name" value="Ank"/>
    <property type="match status" value="1"/>
</dbReference>
<dbReference type="Gene3D" id="1.25.40.20">
    <property type="entry name" value="Ankyrin repeat-containing domain"/>
    <property type="match status" value="3"/>
</dbReference>
<evidence type="ECO:0000256" key="2">
    <source>
        <dbReference type="ARBA" id="ARBA00023043"/>
    </source>
</evidence>
<evidence type="ECO:0000256" key="3">
    <source>
        <dbReference type="PROSITE-ProRule" id="PRU00023"/>
    </source>
</evidence>
<feature type="repeat" description="ANK" evidence="3">
    <location>
        <begin position="1795"/>
        <end position="1827"/>
    </location>
</feature>
<feature type="region of interest" description="Disordered" evidence="5">
    <location>
        <begin position="2227"/>
        <end position="2299"/>
    </location>
</feature>
<feature type="compositionally biased region" description="Basic and acidic residues" evidence="5">
    <location>
        <begin position="361"/>
        <end position="375"/>
    </location>
</feature>
<dbReference type="PROSITE" id="PS50088">
    <property type="entry name" value="ANK_REPEAT"/>
    <property type="match status" value="3"/>
</dbReference>
<feature type="non-terminal residue" evidence="6">
    <location>
        <position position="2692"/>
    </location>
</feature>
<dbReference type="SUPFAM" id="SSF48403">
    <property type="entry name" value="Ankyrin repeat"/>
    <property type="match status" value="1"/>
</dbReference>
<feature type="compositionally biased region" description="Basic and acidic residues" evidence="5">
    <location>
        <begin position="2271"/>
        <end position="2285"/>
    </location>
</feature>
<keyword evidence="1" id="KW-0677">Repeat</keyword>
<dbReference type="InterPro" id="IPR000048">
    <property type="entry name" value="IQ_motif_EF-hand-BS"/>
</dbReference>
<name>A0A6A4XUL9_9STRA</name>
<evidence type="ECO:0000313" key="6">
    <source>
        <dbReference type="EMBL" id="KAF0687017.1"/>
    </source>
</evidence>
<dbReference type="OrthoDB" id="73541at2759"/>
<comment type="caution">
    <text evidence="6">The sequence shown here is derived from an EMBL/GenBank/DDBJ whole genome shotgun (WGS) entry which is preliminary data.</text>
</comment>
<proteinExistence type="predicted"/>
<keyword evidence="4" id="KW-0175">Coiled coil</keyword>
<feature type="region of interest" description="Disordered" evidence="5">
    <location>
        <begin position="1"/>
        <end position="38"/>
    </location>
</feature>
<feature type="compositionally biased region" description="Basic and acidic residues" evidence="5">
    <location>
        <begin position="2459"/>
        <end position="2471"/>
    </location>
</feature>
<sequence length="2692" mass="303714">MTKKVPLDRRRVAENHPSEERRPRPRRYHATPPQVDDERSTCIEVIEPKSTHRRFAPRGTLRHRRHRRPMAVRALVASYEVVHDRDGHFRVLELRHDSTTQQQPLVPTDVPRPVSASKPTKKRPLPSTKQHPPSRQPLLTPTPLVHHLRAVQAVHGHRATQQKHPSLQALPTTHIDWHATESIQQPPHRGRTFHEQRVDQLINMREDAVRALLDIVQHEPPRQSTARLLQLLQKAATVRQRTIDVVQAIRAWQVGRHVTFTWQGVNYLAKMASDLDPLEREPLLTHALNIPSCRRNPLLCAVTLDDPLWRLYRLEPSPTTLAALQEKLQLSNEVDGDVLLASLATIANETDDDAVGGNADGKVDVEDKDDGDVTRRSCGSQDEGADDAVSDDDDGGITTQDEIVSLSSPHGPVKDHDAWGDPTPQLTPETRQPANGAASAEAVFQPAQSPLDSVLAACFESWLTRTWMHQHERCAKATRQQARLRRLMAAWRQFASARVLGRRSRGRRAFLAWRRHVSRRRTAAQLQAQRNIRCQHQTLRAWQQQVLAHRAARRLQVAWRTRLAKTAARIVVADRRREIQRWDRHTRASLVQRKWRDVLARRQWQAQVVAAEANAERWRQEVQARTIQAQWHQFRTNQRVRRRGRGRRVIGTAVTTWWHRRQMAKQVQADVQQLLGEQARRRRLAAGTTIQRVWKAAVWWRRHQRQVDEVAAIDAGVRVIQSAWRRHRIRQRELILARETEEEARKQHQERLDDQSKALMDLTRHRRAMQLQRMWRSHHRKSMGGATAAHVVQRAWRRVRTQRNDVAKQQRLDVCCRRIQRVWRRHKTFKQPPTASQDDGAATRVGDLSEQTNACARMVQRAWGRHMARQCAAAKRHEAAATIQRAWRSTRLTAADKRATARRVHACAIVQRTWKRYWRAQRWHAASRTVQRAWHWHHRRKALVVEERKAAKKTNAAKCIQRTWKQWRERKRLEDQCRERQRVAGATIQRAYRRHARRQEWQRLALSIQRWYRQQRHTAAIHSSVDQLVHDLVDVVVGQADRLRTIRTRAAAKTIQRAYARYRRRCQRHRMAHEAATAMLQQVYLHVGNDRATRRSVAVEVAIGIVCSHSQQLALLATQSAMATHGAVLDVHRTAHGTITHRTVRHVMIEGMASTLAHLRHMQHLCEMRTLEALRATAERVSCACVQAGLRHMGRQFTKATLIQRAWRQHTAYVRSTAAHRIASTWWQFKYIQWQRRRRAAASTAATSLVSTCLCKVLAQRRETREMACQVAIHGVQQVLTYRRRVHTQAAAFVQTWIHEELARRVCVRTASIVIAHGCFHHVVSYLVSVRREAVGMVAATMLACKARTAAAREIQLEWKHAMRRWLFRAILRPMARHWLSQGTAVVTQHLLARRARAARLIQRGYAFHRLYIRTRAHATILGCWRLYRWRRMRHRAASVIRKAYRAYRAYWLWLWRCRLATRIQRLVRRFLMRQHGVQTLQLAVRHFLAKKIWSTAAALDDTSADDPYFALWLGATGRASISCVQHRKRGFLALDTHTSRLLHSLYMFRLAATKPTEAASHKSTRELDWELAALDVLSHVELDETDTTIVLALQRGYSLGKQMQRSESLAQTNKSKAKKITLSVLHAVGKLSISDMLDSINDGRDVNERDVLGQTPLHVVANMTHAKPKPLVDVVEVLLENGADVNAKDYDGITPLMALAGHGQLSLLHLVVESSPSLRLDAVDNKGYGAFHHACARNNVAVCELLVAEATSRDLDLNRASFDGMYPLHILAILGHAECACTLRGTDMNVRDADGRTPLHLAIAHNQSAFVTFLLEMGADPNARDGLSRSPLHYAMESSLGIEMVSSLRKFKVDLNATDERGDTALHWASLAGHQKLVHHLVNLGADTHVLNTDWETPAQLATANGHAGCVAALGRSRNAPEATTLTAVASFSPPSPYISMVQTFEATQGEAASSYVPHAASVDSWNGNQLALTENATNDPTPTEYGLDELNPYPAQADNNELDAPVDFANYDDDPKYDSTAQPEATTTDYFEYDGKYYYYDYDGNPHEYIGDSNGNMDEYSAAASSEQLTMITPANETQDTSDTVFTVTDNVQNQVNSDASGEAVVYTNPDGTTGQWYQAQDGQWYYYTYDPVTMTYSDPIPSPDNVPYDPTPIPGDHETYPYNPANDEYYDHGNTTDEGVATTIESTTTTLGGGNDLSDTTTSTDTHDEHAIHLDEYTLMGLPMLSPRGASEEDGKVMDEGTPSPRDEAMVSETNEDRSADKNGGYLGEEKRGMSTEGHAVDGDSTPSQDHSNHDMATLPTAADQEVYPYHDDEAEAMSFNASAVDGHSTTAVDAPFFNSQAAYKDEVNEASPGVAGTVDNTGPNEYTMMTLPILSPHSQEGVKETDEATESLVDAREAESVEASNEAAKIDDGSSFTNQWHAGNEYDDPRNEQNHIAAIDGDSSPTLDTSNYDATDVHQPNEGDGTKPQEVYPYYYDEASGQYYYYDSVDDPYATTTSFVAGNEVANEISQSLPLAANAEIVEYTMTALPILSPRSHEGVVADNNLTNNPNGAELWIEDANEATTAYVPNEGDVIDEWRGNGEATTQADQEAYPYYYDEGTGQYYFDYNASATTNDGGGDVPPSETLGSSHVEEYVMADLPTTTSPNGPSSDVINGATGDEATTFEATTSIFSGDKHEMGQVIASTTT</sequence>
<feature type="region of interest" description="Disordered" evidence="5">
    <location>
        <begin position="96"/>
        <end position="140"/>
    </location>
</feature>
<feature type="compositionally biased region" description="Basic and acidic residues" evidence="5">
    <location>
        <begin position="1"/>
        <end position="22"/>
    </location>
</feature>
<feature type="repeat" description="ANK" evidence="3">
    <location>
        <begin position="1862"/>
        <end position="1894"/>
    </location>
</feature>
<feature type="coiled-coil region" evidence="4">
    <location>
        <begin position="738"/>
        <end position="765"/>
    </location>
</feature>
<dbReference type="PROSITE" id="PS50297">
    <property type="entry name" value="ANK_REP_REGION"/>
    <property type="match status" value="3"/>
</dbReference>
<dbReference type="InterPro" id="IPR036770">
    <property type="entry name" value="Ankyrin_rpt-contain_sf"/>
</dbReference>
<feature type="region of interest" description="Disordered" evidence="5">
    <location>
        <begin position="2401"/>
        <end position="2474"/>
    </location>
</feature>
<feature type="compositionally biased region" description="Low complexity" evidence="5">
    <location>
        <begin position="2190"/>
        <end position="2207"/>
    </location>
</feature>
<dbReference type="SMART" id="SM00015">
    <property type="entry name" value="IQ"/>
    <property type="match status" value="7"/>
</dbReference>
<accession>A0A6A4XUL9</accession>
<feature type="compositionally biased region" description="Polar residues" evidence="5">
    <location>
        <begin position="424"/>
        <end position="433"/>
    </location>
</feature>
<organism evidence="6">
    <name type="scientific">Aphanomyces stellatus</name>
    <dbReference type="NCBI Taxonomy" id="120398"/>
    <lineage>
        <taxon>Eukaryota</taxon>
        <taxon>Sar</taxon>
        <taxon>Stramenopiles</taxon>
        <taxon>Oomycota</taxon>
        <taxon>Saprolegniomycetes</taxon>
        <taxon>Saprolegniales</taxon>
        <taxon>Verrucalvaceae</taxon>
        <taxon>Aphanomyces</taxon>
    </lineage>
</organism>
<feature type="compositionally biased region" description="Basic and acidic residues" evidence="5">
    <location>
        <begin position="2233"/>
        <end position="2264"/>
    </location>
</feature>
<feature type="compositionally biased region" description="Acidic residues" evidence="5">
    <location>
        <begin position="383"/>
        <end position="395"/>
    </location>
</feature>
<reference evidence="6" key="1">
    <citation type="submission" date="2019-06" db="EMBL/GenBank/DDBJ databases">
        <title>Genomics analysis of Aphanomyces spp. identifies a new class of oomycete effector associated with host adaptation.</title>
        <authorList>
            <person name="Gaulin E."/>
        </authorList>
    </citation>
    <scope>NUCLEOTIDE SEQUENCE</scope>
    <source>
        <strain evidence="6">CBS 578.67</strain>
    </source>
</reference>
<keyword evidence="2 3" id="KW-0040">ANK repeat</keyword>
<dbReference type="InterPro" id="IPR002110">
    <property type="entry name" value="Ankyrin_rpt"/>
</dbReference>
<dbReference type="PANTHER" id="PTHR24198">
    <property type="entry name" value="ANKYRIN REPEAT AND PROTEIN KINASE DOMAIN-CONTAINING PROTEIN"/>
    <property type="match status" value="1"/>
</dbReference>
<evidence type="ECO:0000256" key="5">
    <source>
        <dbReference type="SAM" id="MobiDB-lite"/>
    </source>
</evidence>
<evidence type="ECO:0000256" key="1">
    <source>
        <dbReference type="ARBA" id="ARBA00022737"/>
    </source>
</evidence>
<feature type="compositionally biased region" description="Polar residues" evidence="5">
    <location>
        <begin position="397"/>
        <end position="408"/>
    </location>
</feature>
<protein>
    <submittedName>
        <fullName evidence="6">Uncharacterized protein</fullName>
    </submittedName>
</protein>
<dbReference type="PROSITE" id="PS50096">
    <property type="entry name" value="IQ"/>
    <property type="match status" value="1"/>
</dbReference>
<dbReference type="PRINTS" id="PR01415">
    <property type="entry name" value="ANKYRIN"/>
</dbReference>
<evidence type="ECO:0000256" key="4">
    <source>
        <dbReference type="SAM" id="Coils"/>
    </source>
</evidence>
<feature type="region of interest" description="Disordered" evidence="5">
    <location>
        <begin position="351"/>
        <end position="437"/>
    </location>
</feature>
<feature type="region of interest" description="Disordered" evidence="5">
    <location>
        <begin position="2190"/>
        <end position="2210"/>
    </location>
</feature>
<dbReference type="Pfam" id="PF12796">
    <property type="entry name" value="Ank_2"/>
    <property type="match status" value="2"/>
</dbReference>
<gene>
    <name evidence="6" type="ORF">As57867_021132</name>
</gene>
<dbReference type="EMBL" id="VJMH01006961">
    <property type="protein sequence ID" value="KAF0687017.1"/>
    <property type="molecule type" value="Genomic_DNA"/>
</dbReference>